<evidence type="ECO:0000256" key="1">
    <source>
        <dbReference type="SAM" id="SignalP"/>
    </source>
</evidence>
<reference evidence="3 4" key="1">
    <citation type="submission" date="2023-08" db="EMBL/GenBank/DDBJ databases">
        <title>Mesonia sp. MT50, isolated from deep-sea sediment of the Mariana Trench.</title>
        <authorList>
            <person name="Fu H."/>
        </authorList>
    </citation>
    <scope>NUCLEOTIDE SEQUENCE [LARGE SCALE GENOMIC DNA]</scope>
    <source>
        <strain evidence="3 4">MT50</strain>
    </source>
</reference>
<dbReference type="RefSeq" id="WP_308864383.1">
    <property type="nucleotide sequence ID" value="NZ_JAVHUL010000019.1"/>
</dbReference>
<evidence type="ECO:0000313" key="4">
    <source>
        <dbReference type="Proteomes" id="UP001230915"/>
    </source>
</evidence>
<dbReference type="Pfam" id="PF00403">
    <property type="entry name" value="HMA"/>
    <property type="match status" value="1"/>
</dbReference>
<gene>
    <name evidence="3" type="ORF">RBU60_08395</name>
</gene>
<sequence>MKNLLSIAMILMTTVIFAQNRNAKASFEVDGVCNMCKERIEKASIKTKGVKSANWDVNTHQLDLIYNEKKTNLNAIKGSVLEAGHDLANTQATDEAYASIHDCCKYRDEEVKDDHKDDKTK</sequence>
<dbReference type="InterPro" id="IPR036163">
    <property type="entry name" value="HMA_dom_sf"/>
</dbReference>
<evidence type="ECO:0000313" key="3">
    <source>
        <dbReference type="EMBL" id="MDQ7917591.1"/>
    </source>
</evidence>
<dbReference type="Proteomes" id="UP001230915">
    <property type="component" value="Unassembled WGS sequence"/>
</dbReference>
<feature type="chain" id="PRO_5047257747" evidence="1">
    <location>
        <begin position="19"/>
        <end position="121"/>
    </location>
</feature>
<organism evidence="3 4">
    <name type="scientific">Mesonia profundi</name>
    <dbReference type="NCBI Taxonomy" id="3070998"/>
    <lineage>
        <taxon>Bacteria</taxon>
        <taxon>Pseudomonadati</taxon>
        <taxon>Bacteroidota</taxon>
        <taxon>Flavobacteriia</taxon>
        <taxon>Flavobacteriales</taxon>
        <taxon>Flavobacteriaceae</taxon>
        <taxon>Mesonia</taxon>
    </lineage>
</organism>
<dbReference type="InterPro" id="IPR006121">
    <property type="entry name" value="HMA_dom"/>
</dbReference>
<keyword evidence="1" id="KW-0732">Signal</keyword>
<feature type="domain" description="HMA" evidence="2">
    <location>
        <begin position="27"/>
        <end position="86"/>
    </location>
</feature>
<keyword evidence="4" id="KW-1185">Reference proteome</keyword>
<dbReference type="SUPFAM" id="SSF55008">
    <property type="entry name" value="HMA, heavy metal-associated domain"/>
    <property type="match status" value="1"/>
</dbReference>
<feature type="signal peptide" evidence="1">
    <location>
        <begin position="1"/>
        <end position="18"/>
    </location>
</feature>
<proteinExistence type="predicted"/>
<dbReference type="Gene3D" id="3.30.70.100">
    <property type="match status" value="1"/>
</dbReference>
<accession>A0ABU1A4G7</accession>
<comment type="caution">
    <text evidence="3">The sequence shown here is derived from an EMBL/GenBank/DDBJ whole genome shotgun (WGS) entry which is preliminary data.</text>
</comment>
<dbReference type="EMBL" id="JAVHUL010000019">
    <property type="protein sequence ID" value="MDQ7917591.1"/>
    <property type="molecule type" value="Genomic_DNA"/>
</dbReference>
<protein>
    <submittedName>
        <fullName evidence="3">Cation transporter</fullName>
    </submittedName>
</protein>
<name>A0ABU1A4G7_9FLAO</name>
<evidence type="ECO:0000259" key="2">
    <source>
        <dbReference type="Pfam" id="PF00403"/>
    </source>
</evidence>